<protein>
    <recommendedName>
        <fullName evidence="3">HEAT repeat domain-containing protein</fullName>
    </recommendedName>
</protein>
<accession>A0AAE3YH63</accession>
<gene>
    <name evidence="1" type="ORF">J2S41_000611</name>
</gene>
<evidence type="ECO:0008006" key="3">
    <source>
        <dbReference type="Google" id="ProtNLM"/>
    </source>
</evidence>
<sequence length="76" mass="8167">MNTREAVRAEALFASCLQASQRPADAEVRAAVVDTLGRLGETGCAGEVAGEFGDHPESAAHRMTWALDMVSRSYRD</sequence>
<evidence type="ECO:0000313" key="2">
    <source>
        <dbReference type="Proteomes" id="UP001183643"/>
    </source>
</evidence>
<reference evidence="1" key="1">
    <citation type="submission" date="2023-07" db="EMBL/GenBank/DDBJ databases">
        <title>Sequencing the genomes of 1000 actinobacteria strains.</title>
        <authorList>
            <person name="Klenk H.-P."/>
        </authorList>
    </citation>
    <scope>NUCLEOTIDE SEQUENCE</scope>
    <source>
        <strain evidence="1">DSM 44707</strain>
    </source>
</reference>
<organism evidence="1 2">
    <name type="scientific">Catenuloplanes atrovinosus</name>
    <dbReference type="NCBI Taxonomy" id="137266"/>
    <lineage>
        <taxon>Bacteria</taxon>
        <taxon>Bacillati</taxon>
        <taxon>Actinomycetota</taxon>
        <taxon>Actinomycetes</taxon>
        <taxon>Micromonosporales</taxon>
        <taxon>Micromonosporaceae</taxon>
        <taxon>Catenuloplanes</taxon>
    </lineage>
</organism>
<comment type="caution">
    <text evidence="1">The sequence shown here is derived from an EMBL/GenBank/DDBJ whole genome shotgun (WGS) entry which is preliminary data.</text>
</comment>
<keyword evidence="2" id="KW-1185">Reference proteome</keyword>
<name>A0AAE3YH63_9ACTN</name>
<dbReference type="EMBL" id="JAVDYB010000001">
    <property type="protein sequence ID" value="MDR7273833.1"/>
    <property type="molecule type" value="Genomic_DNA"/>
</dbReference>
<proteinExistence type="predicted"/>
<dbReference type="RefSeq" id="WP_310362775.1">
    <property type="nucleotide sequence ID" value="NZ_JAVDYB010000001.1"/>
</dbReference>
<dbReference type="Proteomes" id="UP001183643">
    <property type="component" value="Unassembled WGS sequence"/>
</dbReference>
<dbReference type="AlphaFoldDB" id="A0AAE3YH63"/>
<evidence type="ECO:0000313" key="1">
    <source>
        <dbReference type="EMBL" id="MDR7273833.1"/>
    </source>
</evidence>